<evidence type="ECO:0000256" key="2">
    <source>
        <dbReference type="ARBA" id="ARBA00022801"/>
    </source>
</evidence>
<dbReference type="PROSITE" id="PS51198">
    <property type="entry name" value="UVRD_HELICASE_ATP_BIND"/>
    <property type="match status" value="1"/>
</dbReference>
<evidence type="ECO:0000256" key="4">
    <source>
        <dbReference type="ARBA" id="ARBA00022840"/>
    </source>
</evidence>
<feature type="binding site" evidence="6">
    <location>
        <begin position="25"/>
        <end position="32"/>
    </location>
    <ligand>
        <name>ATP</name>
        <dbReference type="ChEBI" id="CHEBI:30616"/>
    </ligand>
</feature>
<evidence type="ECO:0000256" key="6">
    <source>
        <dbReference type="PROSITE-ProRule" id="PRU00560"/>
    </source>
</evidence>
<dbReference type="SUPFAM" id="SSF52540">
    <property type="entry name" value="P-loop containing nucleoside triphosphate hydrolases"/>
    <property type="match status" value="1"/>
</dbReference>
<dbReference type="GO" id="GO:0003677">
    <property type="term" value="F:DNA binding"/>
    <property type="evidence" value="ECO:0007669"/>
    <property type="project" value="InterPro"/>
</dbReference>
<protein>
    <recommendedName>
        <fullName evidence="5">DNA 3'-5' helicase II</fullName>
    </recommendedName>
</protein>
<dbReference type="InterPro" id="IPR014016">
    <property type="entry name" value="UvrD-like_ATP-bd"/>
</dbReference>
<gene>
    <name evidence="8" type="ORF">EFI48_09060</name>
</gene>
<accession>A0AAN1QEE6</accession>
<dbReference type="Gene3D" id="3.40.50.300">
    <property type="entry name" value="P-loop containing nucleotide triphosphate hydrolases"/>
    <property type="match status" value="1"/>
</dbReference>
<dbReference type="GO" id="GO:0016787">
    <property type="term" value="F:hydrolase activity"/>
    <property type="evidence" value="ECO:0007669"/>
    <property type="project" value="UniProtKB-UniRule"/>
</dbReference>
<dbReference type="GO" id="GO:0000725">
    <property type="term" value="P:recombinational repair"/>
    <property type="evidence" value="ECO:0007669"/>
    <property type="project" value="TreeGrafter"/>
</dbReference>
<dbReference type="AlphaFoldDB" id="A0AAN1QEE6"/>
<proteinExistence type="predicted"/>
<dbReference type="PANTHER" id="PTHR11070:SF2">
    <property type="entry name" value="ATP-DEPENDENT DNA HELICASE SRS2"/>
    <property type="match status" value="1"/>
</dbReference>
<dbReference type="EMBL" id="CP033604">
    <property type="protein sequence ID" value="AYV36950.1"/>
    <property type="molecule type" value="Genomic_DNA"/>
</dbReference>
<dbReference type="InterPro" id="IPR027417">
    <property type="entry name" value="P-loop_NTPase"/>
</dbReference>
<keyword evidence="3 6" id="KW-0347">Helicase</keyword>
<evidence type="ECO:0000313" key="9">
    <source>
        <dbReference type="Proteomes" id="UP000267614"/>
    </source>
</evidence>
<dbReference type="GO" id="GO:0005524">
    <property type="term" value="F:ATP binding"/>
    <property type="evidence" value="ECO:0007669"/>
    <property type="project" value="UniProtKB-UniRule"/>
</dbReference>
<evidence type="ECO:0000256" key="5">
    <source>
        <dbReference type="ARBA" id="ARBA00034923"/>
    </source>
</evidence>
<keyword evidence="4 6" id="KW-0067">ATP-binding</keyword>
<feature type="domain" description="UvrD-like helicase ATP-binding" evidence="7">
    <location>
        <begin position="4"/>
        <end position="292"/>
    </location>
</feature>
<dbReference type="GO" id="GO:0043138">
    <property type="term" value="F:3'-5' DNA helicase activity"/>
    <property type="evidence" value="ECO:0007669"/>
    <property type="project" value="TreeGrafter"/>
</dbReference>
<evidence type="ECO:0000313" key="8">
    <source>
        <dbReference type="EMBL" id="AYV36950.1"/>
    </source>
</evidence>
<sequence length="585" mass="65979">MNMEFTDEQLKYINSSIEKHTFLEACPGSGKTEVVAAKVAKEISSWKKAPGGIAILSFANSATDELANRISKHTNPSKSMYPHFLGTFDSFIYKNIVSPLAIDLTDYAGEGKDASIKIIEPSAFLGYRTKYSYASRGNISAHHFSFDLINEKVLFDTGDSILNRTLSAISLAEWQIKDLFETKLKMLKGGFATYRDIEFLTLNVMKDIKYENFIELLVKRYPLIFIDECQDLSKEQLFILQTLADKGSILHFVGDLHQAIYGFRDVEPAAVKQFTDDNNFEHYKLTRNFRSCQNIVDICAKLTGRHDITGDVSWLYPRCIVVQYSNCPTELIGFFEEKFVGFNKNVILSRGHSILRRFQTTIDELNNIQRLALAIKLYNPNDIDALKNSLQLLSEFIMYHLKESSRSNSFNCPQSISSNIAWRIFLCDSLTYFISSGLNNMNVSWSTWAKSAKSMIRTLSKQGFCSESISMVLAPLDDVNLKSPSGSAKTTVSTSLGPILKSNVEYRKSTIHGAKGETHDVTVVISSATAGNDAHWMNWIKDPNSEAARFAYVASSRPRHYLIWAVKTLKEPEKEILKAIGFCIH</sequence>
<reference evidence="8 9" key="1">
    <citation type="submission" date="2018-11" db="EMBL/GenBank/DDBJ databases">
        <title>Complete genome sequence of multidrug-resistant Aeromonas veronii strain MS-18-37.</title>
        <authorList>
            <person name="Abdelhamed H."/>
            <person name="Lawrence M."/>
            <person name="Waldbieser G."/>
        </authorList>
    </citation>
    <scope>NUCLEOTIDE SEQUENCE [LARGE SCALE GENOMIC DNA]</scope>
    <source>
        <strain evidence="8 9">MS-18-37</strain>
    </source>
</reference>
<keyword evidence="2 6" id="KW-0378">Hydrolase</keyword>
<keyword evidence="1 6" id="KW-0547">Nucleotide-binding</keyword>
<evidence type="ECO:0000259" key="7">
    <source>
        <dbReference type="PROSITE" id="PS51198"/>
    </source>
</evidence>
<evidence type="ECO:0000256" key="1">
    <source>
        <dbReference type="ARBA" id="ARBA00022741"/>
    </source>
</evidence>
<dbReference type="PANTHER" id="PTHR11070">
    <property type="entry name" value="UVRD / RECB / PCRA DNA HELICASE FAMILY MEMBER"/>
    <property type="match status" value="1"/>
</dbReference>
<dbReference type="Pfam" id="PF00580">
    <property type="entry name" value="UvrD-helicase"/>
    <property type="match status" value="1"/>
</dbReference>
<dbReference type="Proteomes" id="UP000267614">
    <property type="component" value="Chromosome"/>
</dbReference>
<dbReference type="InterPro" id="IPR000212">
    <property type="entry name" value="DNA_helicase_UvrD/REP"/>
</dbReference>
<evidence type="ECO:0000256" key="3">
    <source>
        <dbReference type="ARBA" id="ARBA00022806"/>
    </source>
</evidence>
<name>A0AAN1QEE6_AERVE</name>
<organism evidence="8 9">
    <name type="scientific">Aeromonas veronii</name>
    <dbReference type="NCBI Taxonomy" id="654"/>
    <lineage>
        <taxon>Bacteria</taxon>
        <taxon>Pseudomonadati</taxon>
        <taxon>Pseudomonadota</taxon>
        <taxon>Gammaproteobacteria</taxon>
        <taxon>Aeromonadales</taxon>
        <taxon>Aeromonadaceae</taxon>
        <taxon>Aeromonas</taxon>
    </lineage>
</organism>